<sequence length="312" mass="36107">MKAITKNGSEYEVRFCEPTLYDLERAAKHGTGNSSYVQAKMKIDGMWDTVWLRYARIGEMWIPVVELVTKKEYEALGVKYEGKRKVVIRLDKDFAEEYKSLIEAGIEAERAKANAYDFSELIIFVYCGSPSISGWDVDDKEGGALACFNDEAREMCDMFEAAYAASEHEVYKYFASRDQHDYRCDYTVKKSDMPALRRIAEPVLRRREQQRVRKANIANGAIYFKCESQQHDEDLTSIALTRPCPKDGIFVLTHEISKSDFNRIKRYGVYYDAETLEDFDMFYSDPGWRFSAGAIEELAKDHRVFVDNKEVK</sequence>
<keyword evidence="2" id="KW-1185">Reference proteome</keyword>
<gene>
    <name evidence="1" type="ORF">FYJ29_00085</name>
</gene>
<dbReference type="EMBL" id="VULT01000001">
    <property type="protein sequence ID" value="MSS16178.1"/>
    <property type="molecule type" value="Genomic_DNA"/>
</dbReference>
<accession>A0A6L5XA95</accession>
<comment type="caution">
    <text evidence="1">The sequence shown here is derived from an EMBL/GenBank/DDBJ whole genome shotgun (WGS) entry which is preliminary data.</text>
</comment>
<proteinExistence type="predicted"/>
<evidence type="ECO:0000313" key="1">
    <source>
        <dbReference type="EMBL" id="MSS16178.1"/>
    </source>
</evidence>
<dbReference type="RefSeq" id="WP_154328037.1">
    <property type="nucleotide sequence ID" value="NZ_CP045696.1"/>
</dbReference>
<protein>
    <submittedName>
        <fullName evidence="1">Uncharacterized protein</fullName>
    </submittedName>
</protein>
<dbReference type="AlphaFoldDB" id="A0A6L5XA95"/>
<organism evidence="1 2">
    <name type="scientific">Sodaliphilus pleomorphus</name>
    <dbReference type="NCBI Taxonomy" id="2606626"/>
    <lineage>
        <taxon>Bacteria</taxon>
        <taxon>Pseudomonadati</taxon>
        <taxon>Bacteroidota</taxon>
        <taxon>Bacteroidia</taxon>
        <taxon>Bacteroidales</taxon>
        <taxon>Muribaculaceae</taxon>
        <taxon>Sodaliphilus</taxon>
    </lineage>
</organism>
<evidence type="ECO:0000313" key="2">
    <source>
        <dbReference type="Proteomes" id="UP000483362"/>
    </source>
</evidence>
<reference evidence="1 2" key="1">
    <citation type="submission" date="2019-08" db="EMBL/GenBank/DDBJ databases">
        <title>In-depth cultivation of the pig gut microbiome towards novel bacterial diversity and tailored functional studies.</title>
        <authorList>
            <person name="Wylensek D."/>
            <person name="Hitch T.C.A."/>
            <person name="Clavel T."/>
        </authorList>
    </citation>
    <scope>NUCLEOTIDE SEQUENCE [LARGE SCALE GENOMIC DNA]</scope>
    <source>
        <strain evidence="1 2">Oil-RF-744-WCA-WT-10</strain>
    </source>
</reference>
<name>A0A6L5XA95_9BACT</name>
<dbReference type="Proteomes" id="UP000483362">
    <property type="component" value="Unassembled WGS sequence"/>
</dbReference>